<evidence type="ECO:0000256" key="1">
    <source>
        <dbReference type="SAM" id="MobiDB-lite"/>
    </source>
</evidence>
<protein>
    <submittedName>
        <fullName evidence="2">Uncharacterized protein</fullName>
    </submittedName>
</protein>
<feature type="compositionally biased region" description="Polar residues" evidence="1">
    <location>
        <begin position="50"/>
        <end position="74"/>
    </location>
</feature>
<feature type="region of interest" description="Disordered" evidence="1">
    <location>
        <begin position="155"/>
        <end position="198"/>
    </location>
</feature>
<accession>A0A7S1KSA7</accession>
<name>A0A7S1KSA7_9EUKA</name>
<proteinExistence type="predicted"/>
<reference evidence="2" key="1">
    <citation type="submission" date="2021-01" db="EMBL/GenBank/DDBJ databases">
        <authorList>
            <person name="Corre E."/>
            <person name="Pelletier E."/>
            <person name="Niang G."/>
            <person name="Scheremetjew M."/>
            <person name="Finn R."/>
            <person name="Kale V."/>
            <person name="Holt S."/>
            <person name="Cochrane G."/>
            <person name="Meng A."/>
            <person name="Brown T."/>
            <person name="Cohen L."/>
        </authorList>
    </citation>
    <scope>NUCLEOTIDE SEQUENCE</scope>
    <source>
        <strain evidence="2">WS</strain>
    </source>
</reference>
<dbReference type="AlphaFoldDB" id="A0A7S1KSA7"/>
<sequence length="300" mass="33864">MKNHHKLRRFSRSSNDLFKALRGTELGSGSCCILQHQQCCSSDKSPTNSRNCSPAQFSSHSRGNSPFHQHTNMKNPKRHTSSPPQNSEVNTPPKVIKPKTKEEKESLREVKQFLKQCSFNLSLPDSSSRTESPAVPRFVQSHEKFDLPDLECVQEEEHNENRVHPFKHAHGHKRKRRTSKSHHQKKPGALCTESPAKDKQRGRTFDAITISLDHSPVGTVLACDETPLETIVAHHMTPTSSPALHVEVNFEHPQDPSFLENHRRSSAIPPHVLMRRHSASAAMAGSEYESSPLRNHAEKF</sequence>
<feature type="compositionally biased region" description="Basic residues" evidence="1">
    <location>
        <begin position="164"/>
        <end position="186"/>
    </location>
</feature>
<evidence type="ECO:0000313" key="2">
    <source>
        <dbReference type="EMBL" id="CAD9083080.1"/>
    </source>
</evidence>
<dbReference type="EMBL" id="HBGD01007592">
    <property type="protein sequence ID" value="CAD9083080.1"/>
    <property type="molecule type" value="Transcribed_RNA"/>
</dbReference>
<organism evidence="2">
    <name type="scientific">Percolomonas cosmopolitus</name>
    <dbReference type="NCBI Taxonomy" id="63605"/>
    <lineage>
        <taxon>Eukaryota</taxon>
        <taxon>Discoba</taxon>
        <taxon>Heterolobosea</taxon>
        <taxon>Tetramitia</taxon>
        <taxon>Eutetramitia</taxon>
        <taxon>Percolomonadidae</taxon>
        <taxon>Percolomonas</taxon>
    </lineage>
</organism>
<feature type="region of interest" description="Disordered" evidence="1">
    <location>
        <begin position="50"/>
        <end position="107"/>
    </location>
</feature>
<gene>
    <name evidence="2" type="ORF">PCOS0759_LOCUS6322</name>
</gene>
<feature type="compositionally biased region" description="Polar residues" evidence="1">
    <location>
        <begin position="81"/>
        <end position="90"/>
    </location>
</feature>